<dbReference type="EMBL" id="CP061839">
    <property type="protein sequence ID" value="QOW60569.1"/>
    <property type="molecule type" value="Genomic_DNA"/>
</dbReference>
<dbReference type="Gene3D" id="3.40.50.1580">
    <property type="entry name" value="Nucleoside phosphorylase domain"/>
    <property type="match status" value="1"/>
</dbReference>
<dbReference type="InterPro" id="IPR000845">
    <property type="entry name" value="Nucleoside_phosphorylase_d"/>
</dbReference>
<dbReference type="InterPro" id="IPR010049">
    <property type="entry name" value="MTA_SAH_Nsdase"/>
</dbReference>
<dbReference type="GO" id="GO:0005829">
    <property type="term" value="C:cytosol"/>
    <property type="evidence" value="ECO:0007669"/>
    <property type="project" value="TreeGrafter"/>
</dbReference>
<dbReference type="AlphaFoldDB" id="A0A7S6WNT9"/>
<evidence type="ECO:0000256" key="1">
    <source>
        <dbReference type="ARBA" id="ARBA00004945"/>
    </source>
</evidence>
<reference evidence="7 8" key="1">
    <citation type="submission" date="2020-09" db="EMBL/GenBank/DDBJ databases">
        <title>Characterization of Treponema spp. from bovine digital dermatitis in Korea.</title>
        <authorList>
            <person name="Espiritu H.M."/>
            <person name="Cho Y.I."/>
            <person name="Mamuad L."/>
        </authorList>
    </citation>
    <scope>NUCLEOTIDE SEQUENCE [LARGE SCALE GENOMIC DNA]</scope>
    <source>
        <strain evidence="7 8">KS1</strain>
    </source>
</reference>
<sequence length="242" mass="26098">MIGTKTIGIFGAEQQEIKLLKRYLNGGSVKIAGINFYEGIINGQKIVLACSGIGKVNAAMCCQILISEFKVNLIINTGTAGGLKEDLNVFDIVVSSDAVQYDVNAADFGYSLGQVPGTKSAYWISDKGLKNLAVKAFKKLKLENKDFKNIKSVEGRIASGDTFVSDKKLRASIIKNFSPACTEMEGAAAAQVCVLNKIPFLILRSISDNAGKQTAAKISYDEFSKQAARNSAQLVLEMIRQV</sequence>
<dbReference type="CDD" id="cd09008">
    <property type="entry name" value="MTAN"/>
    <property type="match status" value="1"/>
</dbReference>
<evidence type="ECO:0000259" key="6">
    <source>
        <dbReference type="Pfam" id="PF01048"/>
    </source>
</evidence>
<dbReference type="PANTHER" id="PTHR46832">
    <property type="entry name" value="5'-METHYLTHIOADENOSINE/S-ADENOSYLHOMOCYSTEINE NUCLEOSIDASE"/>
    <property type="match status" value="1"/>
</dbReference>
<keyword evidence="5" id="KW-0486">Methionine biosynthesis</keyword>
<proteinExistence type="predicted"/>
<accession>A0A7S6WNT9</accession>
<evidence type="ECO:0000256" key="4">
    <source>
        <dbReference type="ARBA" id="ARBA00022801"/>
    </source>
</evidence>
<dbReference type="GO" id="GO:0008930">
    <property type="term" value="F:methylthioadenosine nucleosidase activity"/>
    <property type="evidence" value="ECO:0007669"/>
    <property type="project" value="InterPro"/>
</dbReference>
<dbReference type="SUPFAM" id="SSF53167">
    <property type="entry name" value="Purine and uridine phosphorylases"/>
    <property type="match status" value="1"/>
</dbReference>
<dbReference type="GO" id="GO:0019509">
    <property type="term" value="P:L-methionine salvage from methylthioadenosine"/>
    <property type="evidence" value="ECO:0007669"/>
    <property type="project" value="UniProtKB-UniPathway"/>
</dbReference>
<name>A0A7S6WNT9_9SPIR</name>
<keyword evidence="4 7" id="KW-0378">Hydrolase</keyword>
<keyword evidence="7" id="KW-0326">Glycosidase</keyword>
<dbReference type="Pfam" id="PF01048">
    <property type="entry name" value="PNP_UDP_1"/>
    <property type="match status" value="1"/>
</dbReference>
<protein>
    <recommendedName>
        <fullName evidence="2">adenosylhomocysteine nucleosidase</fullName>
        <ecNumber evidence="2">3.2.2.9</ecNumber>
    </recommendedName>
</protein>
<dbReference type="RefSeq" id="WP_194076070.1">
    <property type="nucleotide sequence ID" value="NZ_CP061839.1"/>
</dbReference>
<feature type="domain" description="Nucleoside phosphorylase" evidence="6">
    <location>
        <begin position="6"/>
        <end position="240"/>
    </location>
</feature>
<evidence type="ECO:0000313" key="7">
    <source>
        <dbReference type="EMBL" id="QOW60569.1"/>
    </source>
</evidence>
<evidence type="ECO:0000256" key="2">
    <source>
        <dbReference type="ARBA" id="ARBA00011974"/>
    </source>
</evidence>
<evidence type="ECO:0000256" key="3">
    <source>
        <dbReference type="ARBA" id="ARBA00022605"/>
    </source>
</evidence>
<keyword evidence="3" id="KW-0028">Amino-acid biosynthesis</keyword>
<evidence type="ECO:0000313" key="8">
    <source>
        <dbReference type="Proteomes" id="UP000593915"/>
    </source>
</evidence>
<dbReference type="NCBIfam" id="TIGR01704">
    <property type="entry name" value="MTA_SAH-Nsdase"/>
    <property type="match status" value="1"/>
</dbReference>
<dbReference type="UniPathway" id="UPA00904">
    <property type="reaction ID" value="UER00871"/>
</dbReference>
<dbReference type="EC" id="3.2.2.9" evidence="2"/>
<comment type="pathway">
    <text evidence="1">Amino-acid biosynthesis; L-methionine biosynthesis via salvage pathway; S-methyl-5-thio-alpha-D-ribose 1-phosphate from S-methyl-5'-thioadenosine (hydrolase route): step 1/2.</text>
</comment>
<dbReference type="PANTHER" id="PTHR46832:SF1">
    <property type="entry name" value="5'-METHYLTHIOADENOSINE_S-ADENOSYLHOMOCYSTEINE NUCLEOSIDASE"/>
    <property type="match status" value="1"/>
</dbReference>
<dbReference type="NCBIfam" id="NF004079">
    <property type="entry name" value="PRK05584.1"/>
    <property type="match status" value="1"/>
</dbReference>
<organism evidence="7 8">
    <name type="scientific">Treponema pedis</name>
    <dbReference type="NCBI Taxonomy" id="409322"/>
    <lineage>
        <taxon>Bacteria</taxon>
        <taxon>Pseudomonadati</taxon>
        <taxon>Spirochaetota</taxon>
        <taxon>Spirochaetia</taxon>
        <taxon>Spirochaetales</taxon>
        <taxon>Treponemataceae</taxon>
        <taxon>Treponema</taxon>
    </lineage>
</organism>
<gene>
    <name evidence="7" type="ORF">IFE08_12305</name>
</gene>
<dbReference type="Proteomes" id="UP000593915">
    <property type="component" value="Chromosome"/>
</dbReference>
<dbReference type="GO" id="GO:0009164">
    <property type="term" value="P:nucleoside catabolic process"/>
    <property type="evidence" value="ECO:0007669"/>
    <property type="project" value="InterPro"/>
</dbReference>
<evidence type="ECO:0000256" key="5">
    <source>
        <dbReference type="ARBA" id="ARBA00023167"/>
    </source>
</evidence>
<dbReference type="InterPro" id="IPR035994">
    <property type="entry name" value="Nucleoside_phosphorylase_sf"/>
</dbReference>
<dbReference type="GO" id="GO:0019284">
    <property type="term" value="P:L-methionine salvage from S-adenosylmethionine"/>
    <property type="evidence" value="ECO:0007669"/>
    <property type="project" value="TreeGrafter"/>
</dbReference>
<dbReference type="GO" id="GO:0008782">
    <property type="term" value="F:adenosylhomocysteine nucleosidase activity"/>
    <property type="evidence" value="ECO:0007669"/>
    <property type="project" value="UniProtKB-EC"/>
</dbReference>